<organism evidence="2 3">
    <name type="scientific">Abeliophyllum distichum</name>
    <dbReference type="NCBI Taxonomy" id="126358"/>
    <lineage>
        <taxon>Eukaryota</taxon>
        <taxon>Viridiplantae</taxon>
        <taxon>Streptophyta</taxon>
        <taxon>Embryophyta</taxon>
        <taxon>Tracheophyta</taxon>
        <taxon>Spermatophyta</taxon>
        <taxon>Magnoliopsida</taxon>
        <taxon>eudicotyledons</taxon>
        <taxon>Gunneridae</taxon>
        <taxon>Pentapetalae</taxon>
        <taxon>asterids</taxon>
        <taxon>lamiids</taxon>
        <taxon>Lamiales</taxon>
        <taxon>Oleaceae</taxon>
        <taxon>Forsythieae</taxon>
        <taxon>Abeliophyllum</taxon>
    </lineage>
</organism>
<keyword evidence="3" id="KW-1185">Reference proteome</keyword>
<dbReference type="EMBL" id="JBFOLK010000005">
    <property type="protein sequence ID" value="KAL2511469.1"/>
    <property type="molecule type" value="Genomic_DNA"/>
</dbReference>
<gene>
    <name evidence="2" type="ORF">Adt_17069</name>
</gene>
<sequence length="189" mass="21434">MKRRDEESRKQRGKGNVEKWLQLLLENTQEDDVNPKIANENETDELIRKLDLVSPEREIIVSRAEESQTTDSLEQLDKITNQQLEPQRRSYTNESGSTGTEVGQSGSGEEKARMGKSGKGRELFRSESARVFRRIPSSPSLILGSMKKRVDCMRKKPLVLDDNDVDDVIVASNSFIKSSIKTIKRAVKI</sequence>
<protein>
    <submittedName>
        <fullName evidence="2">Uncharacterized protein</fullName>
    </submittedName>
</protein>
<proteinExistence type="predicted"/>
<feature type="compositionally biased region" description="Polar residues" evidence="1">
    <location>
        <begin position="67"/>
        <end position="104"/>
    </location>
</feature>
<dbReference type="AlphaFoldDB" id="A0ABD1TFF2"/>
<evidence type="ECO:0000256" key="1">
    <source>
        <dbReference type="SAM" id="MobiDB-lite"/>
    </source>
</evidence>
<feature type="compositionally biased region" description="Basic and acidic residues" evidence="1">
    <location>
        <begin position="108"/>
        <end position="120"/>
    </location>
</feature>
<accession>A0ABD1TFF2</accession>
<feature type="region of interest" description="Disordered" evidence="1">
    <location>
        <begin position="61"/>
        <end position="120"/>
    </location>
</feature>
<evidence type="ECO:0000313" key="3">
    <source>
        <dbReference type="Proteomes" id="UP001604336"/>
    </source>
</evidence>
<dbReference type="PANTHER" id="PTHR33427:SF2">
    <property type="entry name" value="TRICHOHYALIN"/>
    <property type="match status" value="1"/>
</dbReference>
<name>A0ABD1TFF2_9LAMI</name>
<comment type="caution">
    <text evidence="2">The sequence shown here is derived from an EMBL/GenBank/DDBJ whole genome shotgun (WGS) entry which is preliminary data.</text>
</comment>
<reference evidence="3" key="1">
    <citation type="submission" date="2024-07" db="EMBL/GenBank/DDBJ databases">
        <title>Two chromosome-level genome assemblies of Korean endemic species Abeliophyllum distichum and Forsythia ovata (Oleaceae).</title>
        <authorList>
            <person name="Jang H."/>
        </authorList>
    </citation>
    <scope>NUCLEOTIDE SEQUENCE [LARGE SCALE GENOMIC DNA]</scope>
</reference>
<dbReference type="Proteomes" id="UP001604336">
    <property type="component" value="Unassembled WGS sequence"/>
</dbReference>
<dbReference type="PANTHER" id="PTHR33427">
    <property type="entry name" value="HNH ENDONUCLEASE"/>
    <property type="match status" value="1"/>
</dbReference>
<evidence type="ECO:0000313" key="2">
    <source>
        <dbReference type="EMBL" id="KAL2511469.1"/>
    </source>
</evidence>